<dbReference type="InterPro" id="IPR003594">
    <property type="entry name" value="HATPase_dom"/>
</dbReference>
<evidence type="ECO:0000256" key="15">
    <source>
        <dbReference type="PROSITE-ProRule" id="PRU00169"/>
    </source>
</evidence>
<evidence type="ECO:0000313" key="21">
    <source>
        <dbReference type="Proteomes" id="UP000681075"/>
    </source>
</evidence>
<dbReference type="SUPFAM" id="SSF47226">
    <property type="entry name" value="Histidine-containing phosphotransfer domain, HPT domain"/>
    <property type="match status" value="1"/>
</dbReference>
<keyword evidence="10" id="KW-0067">ATP-binding</keyword>
<evidence type="ECO:0000256" key="13">
    <source>
        <dbReference type="ARBA" id="ARBA00023136"/>
    </source>
</evidence>
<dbReference type="Gene3D" id="3.40.50.2300">
    <property type="match status" value="1"/>
</dbReference>
<dbReference type="Pfam" id="PF00512">
    <property type="entry name" value="HisKA"/>
    <property type="match status" value="1"/>
</dbReference>
<dbReference type="PANTHER" id="PTHR43047">
    <property type="entry name" value="TWO-COMPONENT HISTIDINE PROTEIN KINASE"/>
    <property type="match status" value="1"/>
</dbReference>
<feature type="domain" description="Response regulatory" evidence="18">
    <location>
        <begin position="474"/>
        <end position="588"/>
    </location>
</feature>
<dbReference type="InterPro" id="IPR004358">
    <property type="entry name" value="Sig_transdc_His_kin-like_C"/>
</dbReference>
<keyword evidence="5" id="KW-0997">Cell inner membrane</keyword>
<keyword evidence="6 15" id="KW-0597">Phosphoprotein</keyword>
<evidence type="ECO:0000313" key="20">
    <source>
        <dbReference type="EMBL" id="GIL41398.1"/>
    </source>
</evidence>
<evidence type="ECO:0000256" key="11">
    <source>
        <dbReference type="ARBA" id="ARBA00022989"/>
    </source>
</evidence>
<feature type="transmembrane region" description="Helical" evidence="16">
    <location>
        <begin position="158"/>
        <end position="186"/>
    </location>
</feature>
<gene>
    <name evidence="20" type="ORF">TMPK1_36350</name>
</gene>
<evidence type="ECO:0000259" key="17">
    <source>
        <dbReference type="PROSITE" id="PS50109"/>
    </source>
</evidence>
<reference evidence="20" key="1">
    <citation type="submission" date="2021-02" db="EMBL/GenBank/DDBJ databases">
        <title>Genome sequence of Rhodospirillales sp. strain TMPK1 isolated from soil.</title>
        <authorList>
            <person name="Nakai R."/>
            <person name="Kusada H."/>
            <person name="Tamaki H."/>
        </authorList>
    </citation>
    <scope>NUCLEOTIDE SEQUENCE</scope>
    <source>
        <strain evidence="20">TMPK1</strain>
    </source>
</reference>
<keyword evidence="12" id="KW-0902">Two-component regulatory system</keyword>
<dbReference type="InterPro" id="IPR036890">
    <property type="entry name" value="HATPase_C_sf"/>
</dbReference>
<keyword evidence="11 16" id="KW-1133">Transmembrane helix</keyword>
<dbReference type="Pfam" id="PF01627">
    <property type="entry name" value="Hpt"/>
    <property type="match status" value="1"/>
</dbReference>
<evidence type="ECO:0000256" key="2">
    <source>
        <dbReference type="ARBA" id="ARBA00004429"/>
    </source>
</evidence>
<dbReference type="InterPro" id="IPR011006">
    <property type="entry name" value="CheY-like_superfamily"/>
</dbReference>
<accession>A0A8S8XBM8</accession>
<feature type="transmembrane region" description="Helical" evidence="16">
    <location>
        <begin position="36"/>
        <end position="53"/>
    </location>
</feature>
<dbReference type="SUPFAM" id="SSF47384">
    <property type="entry name" value="Homodimeric domain of signal transducing histidine kinase"/>
    <property type="match status" value="1"/>
</dbReference>
<keyword evidence="13 16" id="KW-0472">Membrane</keyword>
<evidence type="ECO:0000256" key="5">
    <source>
        <dbReference type="ARBA" id="ARBA00022519"/>
    </source>
</evidence>
<evidence type="ECO:0000256" key="4">
    <source>
        <dbReference type="ARBA" id="ARBA00022475"/>
    </source>
</evidence>
<evidence type="ECO:0000256" key="1">
    <source>
        <dbReference type="ARBA" id="ARBA00000085"/>
    </source>
</evidence>
<keyword evidence="8 16" id="KW-0812">Transmembrane</keyword>
<dbReference type="SUPFAM" id="SSF55874">
    <property type="entry name" value="ATPase domain of HSP90 chaperone/DNA topoisomerase II/histidine kinase"/>
    <property type="match status" value="1"/>
</dbReference>
<dbReference type="SUPFAM" id="SSF52172">
    <property type="entry name" value="CheY-like"/>
    <property type="match status" value="1"/>
</dbReference>
<dbReference type="InterPro" id="IPR036641">
    <property type="entry name" value="HPT_dom_sf"/>
</dbReference>
<feature type="modified residue" description="Phosphohistidine" evidence="14">
    <location>
        <position position="655"/>
    </location>
</feature>
<keyword evidence="9" id="KW-0418">Kinase</keyword>
<evidence type="ECO:0000256" key="12">
    <source>
        <dbReference type="ARBA" id="ARBA00023012"/>
    </source>
</evidence>
<feature type="modified residue" description="4-aspartylphosphate" evidence="15">
    <location>
        <position position="523"/>
    </location>
</feature>
<dbReference type="InterPro" id="IPR008207">
    <property type="entry name" value="Sig_transdc_His_kin_Hpt_dom"/>
</dbReference>
<keyword evidence="10" id="KW-0547">Nucleotide-binding</keyword>
<keyword evidence="21" id="KW-1185">Reference proteome</keyword>
<dbReference type="Pfam" id="PF02518">
    <property type="entry name" value="HATPase_c"/>
    <property type="match status" value="1"/>
</dbReference>
<dbReference type="SMART" id="SM00388">
    <property type="entry name" value="HisKA"/>
    <property type="match status" value="1"/>
</dbReference>
<name>A0A8S8XBM8_9PROT</name>
<protein>
    <recommendedName>
        <fullName evidence="3">histidine kinase</fullName>
        <ecNumber evidence="3">2.7.13.3</ecNumber>
    </recommendedName>
</protein>
<comment type="catalytic activity">
    <reaction evidence="1">
        <text>ATP + protein L-histidine = ADP + protein N-phospho-L-histidine.</text>
        <dbReference type="EC" id="2.7.13.3"/>
    </reaction>
</comment>
<feature type="domain" description="HPt" evidence="19">
    <location>
        <begin position="616"/>
        <end position="711"/>
    </location>
</feature>
<dbReference type="PANTHER" id="PTHR43047:SF64">
    <property type="entry name" value="HISTIDINE KINASE CONTAINING CHEY-HOMOLOGOUS RECEIVER DOMAIN AND PAS DOMAIN-RELATED"/>
    <property type="match status" value="1"/>
</dbReference>
<evidence type="ECO:0000256" key="9">
    <source>
        <dbReference type="ARBA" id="ARBA00022777"/>
    </source>
</evidence>
<dbReference type="Gene3D" id="1.10.287.130">
    <property type="match status" value="1"/>
</dbReference>
<dbReference type="InterPro" id="IPR036097">
    <property type="entry name" value="HisK_dim/P_sf"/>
</dbReference>
<dbReference type="AlphaFoldDB" id="A0A8S8XBM8"/>
<comment type="subcellular location">
    <subcellularLocation>
        <location evidence="2">Cell inner membrane</location>
        <topology evidence="2">Multi-pass membrane protein</topology>
    </subcellularLocation>
</comment>
<keyword evidence="7" id="KW-0808">Transferase</keyword>
<dbReference type="SMART" id="SM00448">
    <property type="entry name" value="REC"/>
    <property type="match status" value="1"/>
</dbReference>
<dbReference type="InterPro" id="IPR001789">
    <property type="entry name" value="Sig_transdc_resp-reg_receiver"/>
</dbReference>
<dbReference type="PROSITE" id="PS50109">
    <property type="entry name" value="HIS_KIN"/>
    <property type="match status" value="1"/>
</dbReference>
<dbReference type="EMBL" id="BOPV01000001">
    <property type="protein sequence ID" value="GIL41398.1"/>
    <property type="molecule type" value="Genomic_DNA"/>
</dbReference>
<dbReference type="PROSITE" id="PS50110">
    <property type="entry name" value="RESPONSE_REGULATORY"/>
    <property type="match status" value="1"/>
</dbReference>
<evidence type="ECO:0000256" key="3">
    <source>
        <dbReference type="ARBA" id="ARBA00012438"/>
    </source>
</evidence>
<dbReference type="CDD" id="cd17546">
    <property type="entry name" value="REC_hyHK_CKI1_RcsC-like"/>
    <property type="match status" value="1"/>
</dbReference>
<dbReference type="PRINTS" id="PR00344">
    <property type="entry name" value="BCTRLSENSOR"/>
</dbReference>
<dbReference type="RefSeq" id="WP_420244868.1">
    <property type="nucleotide sequence ID" value="NZ_BOPV01000001.1"/>
</dbReference>
<keyword evidence="4" id="KW-1003">Cell membrane</keyword>
<dbReference type="Gene3D" id="1.20.120.160">
    <property type="entry name" value="HPT domain"/>
    <property type="match status" value="1"/>
</dbReference>
<dbReference type="PROSITE" id="PS50894">
    <property type="entry name" value="HPT"/>
    <property type="match status" value="1"/>
</dbReference>
<evidence type="ECO:0000259" key="19">
    <source>
        <dbReference type="PROSITE" id="PS50894"/>
    </source>
</evidence>
<organism evidence="20 21">
    <name type="scientific">Roseiterribacter gracilis</name>
    <dbReference type="NCBI Taxonomy" id="2812848"/>
    <lineage>
        <taxon>Bacteria</taxon>
        <taxon>Pseudomonadati</taxon>
        <taxon>Pseudomonadota</taxon>
        <taxon>Alphaproteobacteria</taxon>
        <taxon>Rhodospirillales</taxon>
        <taxon>Roseiterribacteraceae</taxon>
        <taxon>Roseiterribacter</taxon>
    </lineage>
</organism>
<dbReference type="EC" id="2.7.13.3" evidence="3"/>
<sequence length="711" mass="75253">MSFSRRAAKLLDGPPEAAPVLAEIVAALYPRSFRIGTSYVTSATFGVIMMNMVGGPWPVVWTVGAILLCLMRTVDWAAYRRNPNAKSPRDWARGFTLRFLPFGFWWGSSAAVFAISDDPLAMLAAVLAVEGMNAGSSCSYAAHPPAAWAFVVPTSMMFLVAGVLYGGGFGFTICAVEVLLGVNYLIIIRDFRRAYVGGIRLRHEREALVDRLAAANEAASREIRAKTEFLATLSHEIRTPMNAVLGAVQTIDEPGLPGRARTLLDVAKRGGTRLAALIDDVLEFERLGAGPLPLTATPFDPAALARDTAQLMRPSAEARGLTLNVICKGEPLPPLLGDPRRLEQILLNLVSNAIRHTDTGQVEIEVRSTPDTDGQLLEIEVRDSGPGIPEDVLARLFQPFAQGSRHGAAESKLGGSGLGLAIAHRLATAMGGKLYVDTGPRGSALRLALRLPVASSPPQQRLAVVAPSAPLGLNVLLVEDDELSAIVVVAMLERMGCRATHVSSGEAAIKLIADSAFDVVLMDMQLPGIDGLEAARLIRAVAMPPRLIAMTANATLAHVETYRREQFDGFVAKPLREDGLRRALMGGAEAFGTGAAQVQPTLLDASLWRRLTRDFEPEGADKFRLQACDVITTYLADLAAAGARGDRNGTARAAHALAGAAGSSGLLALAGAAGALERDVAETDPAPSSLGEIAMLGARSLEALGALRIAV</sequence>
<dbReference type="GO" id="GO:0000155">
    <property type="term" value="F:phosphorelay sensor kinase activity"/>
    <property type="evidence" value="ECO:0007669"/>
    <property type="project" value="InterPro"/>
</dbReference>
<evidence type="ECO:0000256" key="8">
    <source>
        <dbReference type="ARBA" id="ARBA00022692"/>
    </source>
</evidence>
<comment type="caution">
    <text evidence="20">The sequence shown here is derived from an EMBL/GenBank/DDBJ whole genome shotgun (WGS) entry which is preliminary data.</text>
</comment>
<evidence type="ECO:0000256" key="10">
    <source>
        <dbReference type="ARBA" id="ARBA00022840"/>
    </source>
</evidence>
<dbReference type="Gene3D" id="3.30.565.10">
    <property type="entry name" value="Histidine kinase-like ATPase, C-terminal domain"/>
    <property type="match status" value="1"/>
</dbReference>
<dbReference type="InterPro" id="IPR005467">
    <property type="entry name" value="His_kinase_dom"/>
</dbReference>
<dbReference type="GO" id="GO:0005886">
    <property type="term" value="C:plasma membrane"/>
    <property type="evidence" value="ECO:0007669"/>
    <property type="project" value="UniProtKB-SubCell"/>
</dbReference>
<dbReference type="CDD" id="cd00082">
    <property type="entry name" value="HisKA"/>
    <property type="match status" value="1"/>
</dbReference>
<dbReference type="Proteomes" id="UP000681075">
    <property type="component" value="Unassembled WGS sequence"/>
</dbReference>
<evidence type="ECO:0000256" key="6">
    <source>
        <dbReference type="ARBA" id="ARBA00022553"/>
    </source>
</evidence>
<dbReference type="InterPro" id="IPR003661">
    <property type="entry name" value="HisK_dim/P_dom"/>
</dbReference>
<feature type="transmembrane region" description="Helical" evidence="16">
    <location>
        <begin position="59"/>
        <end position="78"/>
    </location>
</feature>
<evidence type="ECO:0000256" key="16">
    <source>
        <dbReference type="SAM" id="Phobius"/>
    </source>
</evidence>
<evidence type="ECO:0000256" key="7">
    <source>
        <dbReference type="ARBA" id="ARBA00022679"/>
    </source>
</evidence>
<feature type="transmembrane region" description="Helical" evidence="16">
    <location>
        <begin position="99"/>
        <end position="116"/>
    </location>
</feature>
<dbReference type="SMART" id="SM00387">
    <property type="entry name" value="HATPase_c"/>
    <property type="match status" value="1"/>
</dbReference>
<dbReference type="Pfam" id="PF00072">
    <property type="entry name" value="Response_reg"/>
    <property type="match status" value="1"/>
</dbReference>
<evidence type="ECO:0000256" key="14">
    <source>
        <dbReference type="PROSITE-ProRule" id="PRU00110"/>
    </source>
</evidence>
<proteinExistence type="predicted"/>
<evidence type="ECO:0000259" key="18">
    <source>
        <dbReference type="PROSITE" id="PS50110"/>
    </source>
</evidence>
<feature type="domain" description="Histidine kinase" evidence="17">
    <location>
        <begin position="232"/>
        <end position="455"/>
    </location>
</feature>